<organism evidence="1 2">
    <name type="scientific">Polyangium spumosum</name>
    <dbReference type="NCBI Taxonomy" id="889282"/>
    <lineage>
        <taxon>Bacteria</taxon>
        <taxon>Pseudomonadati</taxon>
        <taxon>Myxococcota</taxon>
        <taxon>Polyangia</taxon>
        <taxon>Polyangiales</taxon>
        <taxon>Polyangiaceae</taxon>
        <taxon>Polyangium</taxon>
    </lineage>
</organism>
<protein>
    <submittedName>
        <fullName evidence="1">Uncharacterized protein</fullName>
    </submittedName>
</protein>
<gene>
    <name evidence="1" type="ORF">GF068_31890</name>
</gene>
<dbReference type="RefSeq" id="WP_153823284.1">
    <property type="nucleotide sequence ID" value="NZ_WJIE01000011.1"/>
</dbReference>
<name>A0A6N7Q6I6_9BACT</name>
<dbReference type="AlphaFoldDB" id="A0A6N7Q6I6"/>
<evidence type="ECO:0000313" key="2">
    <source>
        <dbReference type="Proteomes" id="UP000440224"/>
    </source>
</evidence>
<sequence>MSTLRDTIIRWIDKRTTDMLAAPRIWGSDEAIEMQVLLLLQFRALTLRPDFDHGDPGALVDAYMEYLTRTYPQCPHQPLHQIVEADRLGFNIANELRKVVQTFTRSMLEENPFQHNDLAIRLVFEKGRTPTTAAFTGYYEEFRRAARAVARRVDKAVGRAPKGIEEATDFALSDVRVTPKNGAPAEALLLLGAGVPSESRDWVAENAVRSAIVDLVTMGEWATSDADVSALPVDDMEQRSRTTVQAMRIIPRRGIMKAEIGGTLIGRAKPVEFRPEHERRFLTVLGSSAPSEMYDETEEIRGIDLDRGLVIVNRKMRLPCYVRPEQLQEVTEVGIQAHVMGTLYKPLTGRPFVIVSHIVPVNAGSSV</sequence>
<proteinExistence type="predicted"/>
<reference evidence="1 2" key="1">
    <citation type="submission" date="2019-10" db="EMBL/GenBank/DDBJ databases">
        <title>A soil myxobacterium in the family Polyangiaceae.</title>
        <authorList>
            <person name="Li Y."/>
            <person name="Wang J."/>
        </authorList>
    </citation>
    <scope>NUCLEOTIDE SEQUENCE [LARGE SCALE GENOMIC DNA]</scope>
    <source>
        <strain evidence="1 2">DSM 14734</strain>
    </source>
</reference>
<evidence type="ECO:0000313" key="1">
    <source>
        <dbReference type="EMBL" id="MRG96491.1"/>
    </source>
</evidence>
<comment type="caution">
    <text evidence="1">The sequence shown here is derived from an EMBL/GenBank/DDBJ whole genome shotgun (WGS) entry which is preliminary data.</text>
</comment>
<keyword evidence="2" id="KW-1185">Reference proteome</keyword>
<accession>A0A6N7Q6I6</accession>
<dbReference type="Proteomes" id="UP000440224">
    <property type="component" value="Unassembled WGS sequence"/>
</dbReference>
<dbReference type="EMBL" id="WJIE01000011">
    <property type="protein sequence ID" value="MRG96491.1"/>
    <property type="molecule type" value="Genomic_DNA"/>
</dbReference>